<dbReference type="Gene3D" id="2.130.10.10">
    <property type="entry name" value="YVTN repeat-like/Quinoprotein amine dehydrogenase"/>
    <property type="match status" value="1"/>
</dbReference>
<dbReference type="EMBL" id="WBMT01000001">
    <property type="protein sequence ID" value="KAB2352279.1"/>
    <property type="molecule type" value="Genomic_DNA"/>
</dbReference>
<dbReference type="Pfam" id="PF13360">
    <property type="entry name" value="PQQ_2"/>
    <property type="match status" value="2"/>
</dbReference>
<name>A0A6H9ZCJ7_9ACTN</name>
<evidence type="ECO:0000313" key="4">
    <source>
        <dbReference type="EMBL" id="KAB2352279.1"/>
    </source>
</evidence>
<keyword evidence="5" id="KW-1185">Reference proteome</keyword>
<evidence type="ECO:0000256" key="1">
    <source>
        <dbReference type="SAM" id="MobiDB-lite"/>
    </source>
</evidence>
<reference evidence="4 5" key="1">
    <citation type="submission" date="2019-09" db="EMBL/GenBank/DDBJ databases">
        <title>Actinomadura physcomitrii sp. nov., a novel actinomycete isolated from moss [Physcomitrium sphaericum (Ludw) Fuernr].</title>
        <authorList>
            <person name="Zhuang X."/>
            <person name="Liu C."/>
        </authorList>
    </citation>
    <scope>NUCLEOTIDE SEQUENCE [LARGE SCALE GENOMIC DNA]</scope>
    <source>
        <strain evidence="4 5">HMC1</strain>
    </source>
</reference>
<evidence type="ECO:0000313" key="5">
    <source>
        <dbReference type="Proteomes" id="UP000468735"/>
    </source>
</evidence>
<sequence length="508" mass="53927">MTNLSVTSSRWDAASMVERGPWTPRGVPDGIPGRTIAEGSTWPSSSKGLHRSSKTPVDMTSAADGGGQRSGAPCPGGTEVAWIPSYAVMLKRRLLVSRRRLRGLAVMGTALVMALAGCGGGSDNGSERSMLLRLDGRAVGVADGADPSGWAKPRVWATDSVVAVAGHDAVTGYAKDGRAKRWSVPLADVCGASADPVDGRVAVMLGSTPRCGRVALIDLRTGTKVWERTLGLTENVAFAQAVIGGEAVVARWLGGATALSIRDGRRLWNAQRSRWCGFDGFSGGETLVGTWVCRRKAMERTTVQRLHPRTGRVLWSRQVQGDVIAMPAAPQPVIGVGDRRRVSHFVVLDGKTGAERARIPLPSGNAVKCETSDPLLCANLVVGGGALYTKPSAVESTGQVSLVAFDLATGRRKWEPSGSGTDFLQPVGFEGGRLLAVREGTRRQGATLVELAPDTGRILARHDLEGPRRQVNTLLRQAAHVRYSGARLLVFEDLVTKPGHEAVRIFEG</sequence>
<keyword evidence="2" id="KW-0812">Transmembrane</keyword>
<accession>A0A6H9ZCJ7</accession>
<dbReference type="PANTHER" id="PTHR34512">
    <property type="entry name" value="CELL SURFACE PROTEIN"/>
    <property type="match status" value="1"/>
</dbReference>
<evidence type="ECO:0000256" key="2">
    <source>
        <dbReference type="SAM" id="Phobius"/>
    </source>
</evidence>
<keyword evidence="2" id="KW-1133">Transmembrane helix</keyword>
<organism evidence="4 5">
    <name type="scientific">Actinomadura rudentiformis</name>
    <dbReference type="NCBI Taxonomy" id="359158"/>
    <lineage>
        <taxon>Bacteria</taxon>
        <taxon>Bacillati</taxon>
        <taxon>Actinomycetota</taxon>
        <taxon>Actinomycetes</taxon>
        <taxon>Streptosporangiales</taxon>
        <taxon>Thermomonosporaceae</taxon>
        <taxon>Actinomadura</taxon>
    </lineage>
</organism>
<gene>
    <name evidence="4" type="ORF">F8566_00820</name>
</gene>
<dbReference type="Gene3D" id="2.40.10.480">
    <property type="match status" value="1"/>
</dbReference>
<comment type="caution">
    <text evidence="4">The sequence shown here is derived from an EMBL/GenBank/DDBJ whole genome shotgun (WGS) entry which is preliminary data.</text>
</comment>
<feature type="domain" description="Pyrrolo-quinoline quinone repeat" evidence="3">
    <location>
        <begin position="158"/>
        <end position="269"/>
    </location>
</feature>
<dbReference type="Proteomes" id="UP000468735">
    <property type="component" value="Unassembled WGS sequence"/>
</dbReference>
<dbReference type="InterPro" id="IPR015943">
    <property type="entry name" value="WD40/YVTN_repeat-like_dom_sf"/>
</dbReference>
<dbReference type="InterPro" id="IPR002372">
    <property type="entry name" value="PQQ_rpt_dom"/>
</dbReference>
<dbReference type="AlphaFoldDB" id="A0A6H9ZCJ7"/>
<dbReference type="OrthoDB" id="3450622at2"/>
<feature type="domain" description="Pyrrolo-quinoline quinone repeat" evidence="3">
    <location>
        <begin position="300"/>
        <end position="473"/>
    </location>
</feature>
<dbReference type="SUPFAM" id="SSF50998">
    <property type="entry name" value="Quinoprotein alcohol dehydrogenase-like"/>
    <property type="match status" value="1"/>
</dbReference>
<proteinExistence type="predicted"/>
<feature type="transmembrane region" description="Helical" evidence="2">
    <location>
        <begin position="101"/>
        <end position="122"/>
    </location>
</feature>
<feature type="region of interest" description="Disordered" evidence="1">
    <location>
        <begin position="1"/>
        <end position="76"/>
    </location>
</feature>
<dbReference type="InterPro" id="IPR011047">
    <property type="entry name" value="Quinoprotein_ADH-like_sf"/>
</dbReference>
<evidence type="ECO:0000259" key="3">
    <source>
        <dbReference type="Pfam" id="PF13360"/>
    </source>
</evidence>
<feature type="compositionally biased region" description="Polar residues" evidence="1">
    <location>
        <begin position="1"/>
        <end position="10"/>
    </location>
</feature>
<dbReference type="PANTHER" id="PTHR34512:SF30">
    <property type="entry name" value="OUTER MEMBRANE PROTEIN ASSEMBLY FACTOR BAMB"/>
    <property type="match status" value="1"/>
</dbReference>
<keyword evidence="2" id="KW-0472">Membrane</keyword>
<protein>
    <submittedName>
        <fullName evidence="4">PQQ-binding-like beta-propeller repeat protein</fullName>
    </submittedName>
</protein>